<accession>A0A1H3MRS9</accession>
<evidence type="ECO:0000256" key="1">
    <source>
        <dbReference type="ARBA" id="ARBA00022849"/>
    </source>
</evidence>
<protein>
    <submittedName>
        <fullName evidence="4">Protein-tyrosine-phosphatase</fullName>
    </submittedName>
</protein>
<proteinExistence type="predicted"/>
<dbReference type="PANTHER" id="PTHR43428:SF1">
    <property type="entry name" value="ARSENATE REDUCTASE"/>
    <property type="match status" value="1"/>
</dbReference>
<name>A0A1H3MRS9_9EURY</name>
<dbReference type="Pfam" id="PF01451">
    <property type="entry name" value="LMWPc"/>
    <property type="match status" value="1"/>
</dbReference>
<evidence type="ECO:0000313" key="5">
    <source>
        <dbReference type="Proteomes" id="UP000199079"/>
    </source>
</evidence>
<organism evidence="4 5">
    <name type="scientific">Halopenitus persicus</name>
    <dbReference type="NCBI Taxonomy" id="1048396"/>
    <lineage>
        <taxon>Archaea</taxon>
        <taxon>Methanobacteriati</taxon>
        <taxon>Methanobacteriota</taxon>
        <taxon>Stenosarchaea group</taxon>
        <taxon>Halobacteria</taxon>
        <taxon>Halobacteriales</taxon>
        <taxon>Haloferacaceae</taxon>
        <taxon>Halopenitus</taxon>
    </lineage>
</organism>
<feature type="compositionally biased region" description="Low complexity" evidence="2">
    <location>
        <begin position="11"/>
        <end position="32"/>
    </location>
</feature>
<evidence type="ECO:0000259" key="3">
    <source>
        <dbReference type="SMART" id="SM00226"/>
    </source>
</evidence>
<dbReference type="Proteomes" id="UP000199079">
    <property type="component" value="Unassembled WGS sequence"/>
</dbReference>
<keyword evidence="5" id="KW-1185">Reference proteome</keyword>
<feature type="compositionally biased region" description="Acidic residues" evidence="2">
    <location>
        <begin position="33"/>
        <end position="44"/>
    </location>
</feature>
<feature type="region of interest" description="Disordered" evidence="2">
    <location>
        <begin position="1"/>
        <end position="44"/>
    </location>
</feature>
<evidence type="ECO:0000256" key="2">
    <source>
        <dbReference type="SAM" id="MobiDB-lite"/>
    </source>
</evidence>
<dbReference type="InterPro" id="IPR036196">
    <property type="entry name" value="Ptyr_pPase_sf"/>
</dbReference>
<feature type="domain" description="Phosphotyrosine protein phosphatase I" evidence="3">
    <location>
        <begin position="51"/>
        <end position="185"/>
    </location>
</feature>
<dbReference type="InterPro" id="IPR023485">
    <property type="entry name" value="Ptyr_pPase"/>
</dbReference>
<evidence type="ECO:0000313" key="4">
    <source>
        <dbReference type="EMBL" id="SDY78809.1"/>
    </source>
</evidence>
<keyword evidence="1" id="KW-0059">Arsenical resistance</keyword>
<dbReference type="OrthoDB" id="295776at2157"/>
<dbReference type="SMART" id="SM00226">
    <property type="entry name" value="LMWPc"/>
    <property type="match status" value="1"/>
</dbReference>
<dbReference type="Gene3D" id="3.40.50.2300">
    <property type="match status" value="1"/>
</dbReference>
<dbReference type="PANTHER" id="PTHR43428">
    <property type="entry name" value="ARSENATE REDUCTASE"/>
    <property type="match status" value="1"/>
</dbReference>
<dbReference type="AlphaFoldDB" id="A0A1H3MRS9"/>
<sequence length="208" mass="22120">MPTHPDSTDRTTASNGTTDSAAGTGATGTTDAAETDAAETDSIETDAADTIRVAFMCVRNAGRSQMATAFAERERDRRGLTDRVEIVTGGTRPADRVHEAVVEVMTEVDVDLADRTPREITIAELRSCDYVATMGCSTLDVGELGADADVDVRDWALPDPDGKDLDRVREIREDIAGRVDDLFKELVDTMDANAGDPADPSSPDADAA</sequence>
<reference evidence="5" key="1">
    <citation type="submission" date="2016-10" db="EMBL/GenBank/DDBJ databases">
        <authorList>
            <person name="Varghese N."/>
            <person name="Submissions S."/>
        </authorList>
    </citation>
    <scope>NUCLEOTIDE SEQUENCE [LARGE SCALE GENOMIC DNA]</scope>
    <source>
        <strain evidence="5">DC30,IBRC 10041,KCTC 4046</strain>
    </source>
</reference>
<dbReference type="SUPFAM" id="SSF52788">
    <property type="entry name" value="Phosphotyrosine protein phosphatases I"/>
    <property type="match status" value="1"/>
</dbReference>
<dbReference type="GO" id="GO:0046685">
    <property type="term" value="P:response to arsenic-containing substance"/>
    <property type="evidence" value="ECO:0007669"/>
    <property type="project" value="UniProtKB-KW"/>
</dbReference>
<dbReference type="EMBL" id="FNPC01000010">
    <property type="protein sequence ID" value="SDY78809.1"/>
    <property type="molecule type" value="Genomic_DNA"/>
</dbReference>
<gene>
    <name evidence="4" type="ORF">SAMN05216564_11041</name>
</gene>